<keyword evidence="3" id="KW-1185">Reference proteome</keyword>
<dbReference type="EMBL" id="GL890840">
    <property type="protein sequence ID" value="EGJ34186.1"/>
    <property type="molecule type" value="Genomic_DNA"/>
</dbReference>
<dbReference type="AlphaFoldDB" id="F4XNC7"/>
<dbReference type="Proteomes" id="UP000003959">
    <property type="component" value="Unassembled WGS sequence"/>
</dbReference>
<sequence length="97" mass="10330">MVKEAYLPAQGFFLLAQGFFLPAQGFFLPAQGLDLPAQGLPCSVVLSPGVVLVVGAPQDVTSPRVTIEAAAIVAKYLIFMAIPSFAVMKVNFYLHCT</sequence>
<proteinExistence type="predicted"/>
<keyword evidence="1" id="KW-1133">Transmembrane helix</keyword>
<gene>
    <name evidence="2" type="ORF">LYNGBM3L_21450</name>
</gene>
<protein>
    <submittedName>
        <fullName evidence="2">Uncharacterized protein</fullName>
    </submittedName>
</protein>
<dbReference type="HOGENOM" id="CLU_2343609_0_0_3"/>
<accession>F4XNC7</accession>
<organism evidence="2 3">
    <name type="scientific">Moorena producens 3L</name>
    <dbReference type="NCBI Taxonomy" id="489825"/>
    <lineage>
        <taxon>Bacteria</taxon>
        <taxon>Bacillati</taxon>
        <taxon>Cyanobacteriota</taxon>
        <taxon>Cyanophyceae</taxon>
        <taxon>Coleofasciculales</taxon>
        <taxon>Coleofasciculaceae</taxon>
        <taxon>Moorena</taxon>
    </lineage>
</organism>
<name>F4XNC7_9CYAN</name>
<evidence type="ECO:0000313" key="3">
    <source>
        <dbReference type="Proteomes" id="UP000003959"/>
    </source>
</evidence>
<keyword evidence="1" id="KW-0812">Transmembrane</keyword>
<evidence type="ECO:0000256" key="1">
    <source>
        <dbReference type="SAM" id="Phobius"/>
    </source>
</evidence>
<evidence type="ECO:0000313" key="2">
    <source>
        <dbReference type="EMBL" id="EGJ34186.1"/>
    </source>
</evidence>
<reference evidence="3" key="1">
    <citation type="journal article" date="2011" name="Proc. Natl. Acad. Sci. U.S.A.">
        <title>Genomic insights into the physiology and ecology of the marine filamentous cyanobacterium Lyngbya majuscula.</title>
        <authorList>
            <person name="Jones A.C."/>
            <person name="Monroe E.A."/>
            <person name="Podell S."/>
            <person name="Hess W.R."/>
            <person name="Klages S."/>
            <person name="Esquenazi E."/>
            <person name="Niessen S."/>
            <person name="Hoover H."/>
            <person name="Rothmann M."/>
            <person name="Lasken R.S."/>
            <person name="Yates J.R.III."/>
            <person name="Reinhardt R."/>
            <person name="Kube M."/>
            <person name="Burkart M.D."/>
            <person name="Allen E.E."/>
            <person name="Dorrestein P.C."/>
            <person name="Gerwick W.H."/>
            <person name="Gerwick L."/>
        </authorList>
    </citation>
    <scope>NUCLEOTIDE SEQUENCE [LARGE SCALE GENOMIC DNA]</scope>
    <source>
        <strain evidence="3">3L</strain>
    </source>
</reference>
<feature type="transmembrane region" description="Helical" evidence="1">
    <location>
        <begin position="76"/>
        <end position="94"/>
    </location>
</feature>
<keyword evidence="1" id="KW-0472">Membrane</keyword>